<dbReference type="AlphaFoldDB" id="A0A834FH46"/>
<accession>A0A834FH46</accession>
<evidence type="ECO:0000313" key="3">
    <source>
        <dbReference type="Proteomes" id="UP000646548"/>
    </source>
</evidence>
<dbReference type="EMBL" id="WKFB01000145">
    <property type="protein sequence ID" value="KAF6734058.1"/>
    <property type="molecule type" value="Genomic_DNA"/>
</dbReference>
<name>A0A834FH46_ORYME</name>
<comment type="caution">
    <text evidence="2">The sequence shown here is derived from an EMBL/GenBank/DDBJ whole genome shotgun (WGS) entry which is preliminary data.</text>
</comment>
<reference evidence="2" key="1">
    <citation type="journal article" name="BMC Genomics">
        <title>Long-read sequencing and de novo genome assembly of marine medaka (Oryzias melastigma).</title>
        <authorList>
            <person name="Liang P."/>
            <person name="Saqib H.S.A."/>
            <person name="Ni X."/>
            <person name="Shen Y."/>
        </authorList>
    </citation>
    <scope>NUCLEOTIDE SEQUENCE</scope>
    <source>
        <strain evidence="2">Bigg-433</strain>
    </source>
</reference>
<gene>
    <name evidence="2" type="ORF">FQA47_011436</name>
</gene>
<proteinExistence type="predicted"/>
<protein>
    <submittedName>
        <fullName evidence="2">Uncharacterized protein</fullName>
    </submittedName>
</protein>
<feature type="region of interest" description="Disordered" evidence="1">
    <location>
        <begin position="217"/>
        <end position="255"/>
    </location>
</feature>
<dbReference type="Proteomes" id="UP000646548">
    <property type="component" value="Unassembled WGS sequence"/>
</dbReference>
<organism evidence="2 3">
    <name type="scientific">Oryzias melastigma</name>
    <name type="common">Marine medaka</name>
    <dbReference type="NCBI Taxonomy" id="30732"/>
    <lineage>
        <taxon>Eukaryota</taxon>
        <taxon>Metazoa</taxon>
        <taxon>Chordata</taxon>
        <taxon>Craniata</taxon>
        <taxon>Vertebrata</taxon>
        <taxon>Euteleostomi</taxon>
        <taxon>Actinopterygii</taxon>
        <taxon>Neopterygii</taxon>
        <taxon>Teleostei</taxon>
        <taxon>Neoteleostei</taxon>
        <taxon>Acanthomorphata</taxon>
        <taxon>Ovalentaria</taxon>
        <taxon>Atherinomorphae</taxon>
        <taxon>Beloniformes</taxon>
        <taxon>Adrianichthyidae</taxon>
        <taxon>Oryziinae</taxon>
        <taxon>Oryzias</taxon>
    </lineage>
</organism>
<evidence type="ECO:0000313" key="2">
    <source>
        <dbReference type="EMBL" id="KAF6734058.1"/>
    </source>
</evidence>
<sequence>MGTCMPAPEHSCAELCGNSVTQLFSRLLASHFPHPPGLLGDFKKEKSEEGDRIPLPELATWTYGHDHEPGLRFTALCPFPAGGDTFSLQQKHWWQLLSNIKGSFSPEDGKAGCQREEPLYRSLLFIKAADTLQALCFSSERQIPPFAAFELHRNWSESLTNYVANKAAQPGQPVAVGDLQISDVAVMPLMKLTQHSLPPHKTPKGLWLCMERHKHPSTPISTKFKPNELPSRGEGEGRRSQRSLSVDDLPSATGS</sequence>
<evidence type="ECO:0000256" key="1">
    <source>
        <dbReference type="SAM" id="MobiDB-lite"/>
    </source>
</evidence>